<accession>A0A328E8T1</accession>
<reference evidence="1 2" key="1">
    <citation type="submission" date="2018-06" db="EMBL/GenBank/DDBJ databases">
        <title>The Genome of Cuscuta australis (Dodder) Provides Insight into the Evolution of Plant Parasitism.</title>
        <authorList>
            <person name="Liu H."/>
        </authorList>
    </citation>
    <scope>NUCLEOTIDE SEQUENCE [LARGE SCALE GENOMIC DNA]</scope>
    <source>
        <strain evidence="2">cv. Yunnan</strain>
        <tissue evidence="1">Vines</tissue>
    </source>
</reference>
<proteinExistence type="predicted"/>
<evidence type="ECO:0000313" key="2">
    <source>
        <dbReference type="Proteomes" id="UP000249390"/>
    </source>
</evidence>
<gene>
    <name evidence="1" type="ORF">DM860_001593</name>
</gene>
<evidence type="ECO:0000313" key="1">
    <source>
        <dbReference type="EMBL" id="RAL54465.1"/>
    </source>
</evidence>
<dbReference type="Proteomes" id="UP000249390">
    <property type="component" value="Unassembled WGS sequence"/>
</dbReference>
<name>A0A328E8T1_9ASTE</name>
<sequence>MNMCLESNHKIINCVQKQHQVTNYTQKWKKNCEKEKGENSKNTYRLIFQLRIMMICTQIQLLICLFPQISAPSLVNTASAEKMSPKRPFAKLIGHFPQMFTSQCSTKIYWLAYAREDHRLLQRIYQ</sequence>
<protein>
    <submittedName>
        <fullName evidence="1">Uncharacterized protein</fullName>
    </submittedName>
</protein>
<organism evidence="1 2">
    <name type="scientific">Cuscuta australis</name>
    <dbReference type="NCBI Taxonomy" id="267555"/>
    <lineage>
        <taxon>Eukaryota</taxon>
        <taxon>Viridiplantae</taxon>
        <taxon>Streptophyta</taxon>
        <taxon>Embryophyta</taxon>
        <taxon>Tracheophyta</taxon>
        <taxon>Spermatophyta</taxon>
        <taxon>Magnoliopsida</taxon>
        <taxon>eudicotyledons</taxon>
        <taxon>Gunneridae</taxon>
        <taxon>Pentapetalae</taxon>
        <taxon>asterids</taxon>
        <taxon>lamiids</taxon>
        <taxon>Solanales</taxon>
        <taxon>Convolvulaceae</taxon>
        <taxon>Cuscuteae</taxon>
        <taxon>Cuscuta</taxon>
        <taxon>Cuscuta subgen. Grammica</taxon>
        <taxon>Cuscuta sect. Cleistogrammica</taxon>
    </lineage>
</organism>
<keyword evidence="2" id="KW-1185">Reference proteome</keyword>
<dbReference type="EMBL" id="NQVE01000009">
    <property type="protein sequence ID" value="RAL54465.1"/>
    <property type="molecule type" value="Genomic_DNA"/>
</dbReference>
<dbReference type="AlphaFoldDB" id="A0A328E8T1"/>
<comment type="caution">
    <text evidence="1">The sequence shown here is derived from an EMBL/GenBank/DDBJ whole genome shotgun (WGS) entry which is preliminary data.</text>
</comment>